<dbReference type="Proteomes" id="UP000078046">
    <property type="component" value="Unassembled WGS sequence"/>
</dbReference>
<feature type="compositionally biased region" description="Basic and acidic residues" evidence="1">
    <location>
        <begin position="76"/>
        <end position="85"/>
    </location>
</feature>
<evidence type="ECO:0000256" key="1">
    <source>
        <dbReference type="SAM" id="MobiDB-lite"/>
    </source>
</evidence>
<protein>
    <submittedName>
        <fullName evidence="2">Uncharacterized protein</fullName>
    </submittedName>
</protein>
<comment type="caution">
    <text evidence="2">The sequence shown here is derived from an EMBL/GenBank/DDBJ whole genome shotgun (WGS) entry which is preliminary data.</text>
</comment>
<evidence type="ECO:0000313" key="2">
    <source>
        <dbReference type="EMBL" id="OAF71231.1"/>
    </source>
</evidence>
<feature type="compositionally biased region" description="Low complexity" evidence="1">
    <location>
        <begin position="65"/>
        <end position="75"/>
    </location>
</feature>
<sequence length="85" mass="9714">MIKNPSCIKISTAELDEIDENATNRKKLSEQSNISNVKIKINDKIYLSNDYITPENLESKRTSISKNSSSQQNKSLNEKDARWPN</sequence>
<dbReference type="AlphaFoldDB" id="A0A177BCJ5"/>
<name>A0A177BCJ5_9BILA</name>
<evidence type="ECO:0000313" key="3">
    <source>
        <dbReference type="Proteomes" id="UP000078046"/>
    </source>
</evidence>
<feature type="region of interest" description="Disordered" evidence="1">
    <location>
        <begin position="59"/>
        <end position="85"/>
    </location>
</feature>
<accession>A0A177BCJ5</accession>
<dbReference type="OrthoDB" id="2127281at2759"/>
<keyword evidence="3" id="KW-1185">Reference proteome</keyword>
<gene>
    <name evidence="2" type="ORF">A3Q56_01016</name>
</gene>
<organism evidence="2 3">
    <name type="scientific">Intoshia linei</name>
    <dbReference type="NCBI Taxonomy" id="1819745"/>
    <lineage>
        <taxon>Eukaryota</taxon>
        <taxon>Metazoa</taxon>
        <taxon>Spiralia</taxon>
        <taxon>Lophotrochozoa</taxon>
        <taxon>Mesozoa</taxon>
        <taxon>Orthonectida</taxon>
        <taxon>Rhopaluridae</taxon>
        <taxon>Intoshia</taxon>
    </lineage>
</organism>
<dbReference type="EMBL" id="LWCA01000069">
    <property type="protein sequence ID" value="OAF71231.1"/>
    <property type="molecule type" value="Genomic_DNA"/>
</dbReference>
<reference evidence="2 3" key="1">
    <citation type="submission" date="2016-04" db="EMBL/GenBank/DDBJ databases">
        <title>The genome of Intoshia linei affirms orthonectids as highly simplified spiralians.</title>
        <authorList>
            <person name="Mikhailov K.V."/>
            <person name="Slusarev G.S."/>
            <person name="Nikitin M.A."/>
            <person name="Logacheva M.D."/>
            <person name="Penin A."/>
            <person name="Aleoshin V."/>
            <person name="Panchin Y.V."/>
        </authorList>
    </citation>
    <scope>NUCLEOTIDE SEQUENCE [LARGE SCALE GENOMIC DNA]</scope>
    <source>
        <strain evidence="2">Intl2013</strain>
        <tissue evidence="2">Whole animal</tissue>
    </source>
</reference>
<proteinExistence type="predicted"/>